<dbReference type="InterPro" id="IPR011059">
    <property type="entry name" value="Metal-dep_hydrolase_composite"/>
</dbReference>
<dbReference type="GO" id="GO:0006046">
    <property type="term" value="P:N-acetylglucosamine catabolic process"/>
    <property type="evidence" value="ECO:0007669"/>
    <property type="project" value="TreeGrafter"/>
</dbReference>
<dbReference type="AlphaFoldDB" id="A0A9N9D002"/>
<keyword evidence="14" id="KW-1185">Reference proteome</keyword>
<feature type="binding site" evidence="10">
    <location>
        <position position="151"/>
    </location>
    <ligand>
        <name>substrate</name>
    </ligand>
</feature>
<comment type="catalytic activity">
    <reaction evidence="7 8">
        <text>N-acetyl-D-glucosamine 6-phosphate + H2O = D-glucosamine 6-phosphate + acetate</text>
        <dbReference type="Rhea" id="RHEA:22936"/>
        <dbReference type="ChEBI" id="CHEBI:15377"/>
        <dbReference type="ChEBI" id="CHEBI:30089"/>
        <dbReference type="ChEBI" id="CHEBI:57513"/>
        <dbReference type="ChEBI" id="CHEBI:58725"/>
        <dbReference type="EC" id="3.5.1.25"/>
    </reaction>
</comment>
<dbReference type="OrthoDB" id="10264777at2759"/>
<evidence type="ECO:0000259" key="12">
    <source>
        <dbReference type="Pfam" id="PF01979"/>
    </source>
</evidence>
<dbReference type="NCBIfam" id="TIGR00221">
    <property type="entry name" value="nagA"/>
    <property type="match status" value="1"/>
</dbReference>
<dbReference type="InterPro" id="IPR006680">
    <property type="entry name" value="Amidohydro-rel"/>
</dbReference>
<dbReference type="GO" id="GO:0008448">
    <property type="term" value="F:N-acetylglucosamine-6-phosphate deacetylase activity"/>
    <property type="evidence" value="ECO:0007669"/>
    <property type="project" value="UniProtKB-UniRule"/>
</dbReference>
<feature type="binding site" evidence="11">
    <location>
        <position position="140"/>
    </location>
    <ligand>
        <name>Zn(2+)</name>
        <dbReference type="ChEBI" id="CHEBI:29105"/>
    </ligand>
</feature>
<feature type="binding site" evidence="11">
    <location>
        <position position="211"/>
    </location>
    <ligand>
        <name>Zn(2+)</name>
        <dbReference type="ChEBI" id="CHEBI:29105"/>
    </ligand>
</feature>
<organism evidence="13 14">
    <name type="scientific">Paraglomus brasilianum</name>
    <dbReference type="NCBI Taxonomy" id="144538"/>
    <lineage>
        <taxon>Eukaryota</taxon>
        <taxon>Fungi</taxon>
        <taxon>Fungi incertae sedis</taxon>
        <taxon>Mucoromycota</taxon>
        <taxon>Glomeromycotina</taxon>
        <taxon>Glomeromycetes</taxon>
        <taxon>Paraglomerales</taxon>
        <taxon>Paraglomeraceae</taxon>
        <taxon>Paraglomus</taxon>
    </lineage>
</organism>
<evidence type="ECO:0000256" key="2">
    <source>
        <dbReference type="ARBA" id="ARBA00011899"/>
    </source>
</evidence>
<dbReference type="Pfam" id="PF01979">
    <property type="entry name" value="Amidohydro_1"/>
    <property type="match status" value="1"/>
</dbReference>
<keyword evidence="4 11" id="KW-0479">Metal-binding</keyword>
<dbReference type="SUPFAM" id="SSF51338">
    <property type="entry name" value="Composite domain of metallo-dependent hydrolases"/>
    <property type="match status" value="1"/>
</dbReference>
<keyword evidence="6 8" id="KW-0119">Carbohydrate metabolism</keyword>
<sequence length="404" mass="44038">MTDSITKIQNCRLIRDGQIVHDDVLFIQSGKIVDAQSHFYRMGSKPSKIIDAQGLIIAPGYIDVQINGAFGVDFSNWVGEEKMRENIDIVAKELLRFGCTSFAPTIVSSSPEIYHKVLPLLKPRKGNKNNGSEILGAHVEGPFICQDKSGAHPKELLVDAPKGFADIARVYGITETENPSIRIITVAPELEGIQNLFKKFIELGMTVSIGHSCALVEQAERAVESGARFITHLFNAMQQFHHRDPGIIGLLSTTHLSRPYYGLICDGIHVHPNSVKLAYSAHPSGVVLVTDAVGAMGLPPGEYKIGTAKIRKIDDYRVEVIDNGRLAGSVVSISECVRNFKKFTGCSIVEAVEAATKHPAELLGIENRKGTLSYGADADLIFLDDDLNVIRCFISGEEVDIGST</sequence>
<dbReference type="GO" id="GO:0046872">
    <property type="term" value="F:metal ion binding"/>
    <property type="evidence" value="ECO:0007669"/>
    <property type="project" value="UniProtKB-KW"/>
</dbReference>
<dbReference type="InterPro" id="IPR003764">
    <property type="entry name" value="GlcNAc_6-P_deAcase"/>
</dbReference>
<feature type="binding site" evidence="10">
    <location>
        <begin position="235"/>
        <end position="236"/>
    </location>
    <ligand>
        <name>substrate</name>
    </ligand>
</feature>
<evidence type="ECO:0000256" key="5">
    <source>
        <dbReference type="ARBA" id="ARBA00022801"/>
    </source>
</evidence>
<reference evidence="13" key="1">
    <citation type="submission" date="2021-06" db="EMBL/GenBank/DDBJ databases">
        <authorList>
            <person name="Kallberg Y."/>
            <person name="Tangrot J."/>
            <person name="Rosling A."/>
        </authorList>
    </citation>
    <scope>NUCLEOTIDE SEQUENCE</scope>
    <source>
        <strain evidence="13">BR232B</strain>
    </source>
</reference>
<evidence type="ECO:0000256" key="9">
    <source>
        <dbReference type="PIRSR" id="PIRSR038994-1"/>
    </source>
</evidence>
<feature type="active site" description="Proton donor/acceptor" evidence="9">
    <location>
        <position position="291"/>
    </location>
</feature>
<dbReference type="Proteomes" id="UP000789739">
    <property type="component" value="Unassembled WGS sequence"/>
</dbReference>
<evidence type="ECO:0000256" key="4">
    <source>
        <dbReference type="ARBA" id="ARBA00022723"/>
    </source>
</evidence>
<dbReference type="PIRSF" id="PIRSF038994">
    <property type="entry name" value="NagA"/>
    <property type="match status" value="1"/>
</dbReference>
<evidence type="ECO:0000256" key="1">
    <source>
        <dbReference type="ARBA" id="ARBA00010716"/>
    </source>
</evidence>
<dbReference type="Gene3D" id="2.30.40.10">
    <property type="entry name" value="Urease, subunit C, domain 1"/>
    <property type="match status" value="1"/>
</dbReference>
<dbReference type="FunFam" id="3.20.20.140:FF:000065">
    <property type="entry name" value="N-acetylglucosamine-6-phosphate deacetylase"/>
    <property type="match status" value="1"/>
</dbReference>
<gene>
    <name evidence="13" type="ORF">PBRASI_LOCUS8565</name>
</gene>
<feature type="binding site" evidence="11">
    <location>
        <position position="232"/>
    </location>
    <ligand>
        <name>Zn(2+)</name>
        <dbReference type="ChEBI" id="CHEBI:29105"/>
    </ligand>
</feature>
<evidence type="ECO:0000313" key="13">
    <source>
        <dbReference type="EMBL" id="CAG8618439.1"/>
    </source>
</evidence>
<evidence type="ECO:0000256" key="8">
    <source>
        <dbReference type="PIRNR" id="PIRNR038994"/>
    </source>
</evidence>
<feature type="binding site" evidence="10">
    <location>
        <position position="269"/>
    </location>
    <ligand>
        <name>substrate</name>
    </ligand>
</feature>
<dbReference type="CDD" id="cd00854">
    <property type="entry name" value="NagA"/>
    <property type="match status" value="1"/>
</dbReference>
<dbReference type="Gene3D" id="3.20.20.140">
    <property type="entry name" value="Metal-dependent hydrolases"/>
    <property type="match status" value="1"/>
</dbReference>
<dbReference type="SUPFAM" id="SSF51556">
    <property type="entry name" value="Metallo-dependent hydrolases"/>
    <property type="match status" value="1"/>
</dbReference>
<comment type="caution">
    <text evidence="13">The sequence shown here is derived from an EMBL/GenBank/DDBJ whole genome shotgun (WGS) entry which is preliminary data.</text>
</comment>
<feature type="binding site" evidence="10">
    <location>
        <begin position="326"/>
        <end position="328"/>
    </location>
    <ligand>
        <name>substrate</name>
    </ligand>
</feature>
<keyword evidence="5 8" id="KW-0378">Hydrolase</keyword>
<evidence type="ECO:0000313" key="14">
    <source>
        <dbReference type="Proteomes" id="UP000789739"/>
    </source>
</evidence>
<dbReference type="EC" id="3.5.1.25" evidence="2 8"/>
<dbReference type="EMBL" id="CAJVPI010001562">
    <property type="protein sequence ID" value="CAG8618439.1"/>
    <property type="molecule type" value="Genomic_DNA"/>
</dbReference>
<feature type="binding site" evidence="10">
    <location>
        <position position="243"/>
    </location>
    <ligand>
        <name>substrate</name>
    </ligand>
</feature>
<dbReference type="PANTHER" id="PTHR11113">
    <property type="entry name" value="N-ACETYLGLUCOSAMINE-6-PHOSPHATE DEACETYLASE"/>
    <property type="match status" value="1"/>
</dbReference>
<evidence type="ECO:0000256" key="7">
    <source>
        <dbReference type="ARBA" id="ARBA00047647"/>
    </source>
</evidence>
<comment type="cofactor">
    <cofactor evidence="11">
        <name>a divalent metal cation</name>
        <dbReference type="ChEBI" id="CHEBI:60240"/>
    </cofactor>
    <text evidence="11">Binds 1 divalent metal cation per subunit.</text>
</comment>
<dbReference type="InterPro" id="IPR032466">
    <property type="entry name" value="Metal_Hydrolase"/>
</dbReference>
<protein>
    <recommendedName>
        <fullName evidence="3 8">N-acetylglucosamine-6-phosphate deacetylase</fullName>
        <ecNumber evidence="2 8">3.5.1.25</ecNumber>
    </recommendedName>
</protein>
<dbReference type="PANTHER" id="PTHR11113:SF14">
    <property type="entry name" value="N-ACETYLGLUCOSAMINE-6-PHOSPHATE DEACETYLASE"/>
    <property type="match status" value="1"/>
</dbReference>
<proteinExistence type="inferred from homology"/>
<evidence type="ECO:0000256" key="3">
    <source>
        <dbReference type="ARBA" id="ARBA00018029"/>
    </source>
</evidence>
<comment type="similarity">
    <text evidence="1 8">Belongs to the metallo-dependent hydrolases superfamily. NagA family.</text>
</comment>
<name>A0A9N9D002_9GLOM</name>
<evidence type="ECO:0000256" key="6">
    <source>
        <dbReference type="ARBA" id="ARBA00023277"/>
    </source>
</evidence>
<evidence type="ECO:0000256" key="11">
    <source>
        <dbReference type="PIRSR" id="PIRSR038994-3"/>
    </source>
</evidence>
<evidence type="ECO:0000256" key="10">
    <source>
        <dbReference type="PIRSR" id="PIRSR038994-2"/>
    </source>
</evidence>
<accession>A0A9N9D002</accession>
<feature type="domain" description="Amidohydrolase-related" evidence="12">
    <location>
        <begin position="56"/>
        <end position="399"/>
    </location>
</feature>